<dbReference type="Proteomes" id="UP000663870">
    <property type="component" value="Unassembled WGS sequence"/>
</dbReference>
<dbReference type="Gene3D" id="3.30.450.190">
    <property type="match status" value="1"/>
</dbReference>
<evidence type="ECO:0000256" key="3">
    <source>
        <dbReference type="ARBA" id="ARBA00023134"/>
    </source>
</evidence>
<organism evidence="10 11">
    <name type="scientific">Rotaria sordida</name>
    <dbReference type="NCBI Taxonomy" id="392033"/>
    <lineage>
        <taxon>Eukaryota</taxon>
        <taxon>Metazoa</taxon>
        <taxon>Spiralia</taxon>
        <taxon>Gnathifera</taxon>
        <taxon>Rotifera</taxon>
        <taxon>Eurotatoria</taxon>
        <taxon>Bdelloidea</taxon>
        <taxon>Philodinida</taxon>
        <taxon>Philodinidae</taxon>
        <taxon>Rotaria</taxon>
    </lineage>
</organism>
<evidence type="ECO:0000256" key="6">
    <source>
        <dbReference type="SAM" id="MobiDB-lite"/>
    </source>
</evidence>
<dbReference type="GO" id="GO:1904263">
    <property type="term" value="P:positive regulation of TORC1 signaling"/>
    <property type="evidence" value="ECO:0007669"/>
    <property type="project" value="TreeGrafter"/>
</dbReference>
<dbReference type="InterPro" id="IPR027417">
    <property type="entry name" value="P-loop_NTPase"/>
</dbReference>
<evidence type="ECO:0000256" key="1">
    <source>
        <dbReference type="ARBA" id="ARBA00007756"/>
    </source>
</evidence>
<evidence type="ECO:0000256" key="5">
    <source>
        <dbReference type="RuleBase" id="RU367014"/>
    </source>
</evidence>
<reference evidence="10" key="1">
    <citation type="submission" date="2021-02" db="EMBL/GenBank/DDBJ databases">
        <authorList>
            <person name="Nowell W R."/>
        </authorList>
    </citation>
    <scope>NUCLEOTIDE SEQUENCE</scope>
</reference>
<dbReference type="GO" id="GO:0005525">
    <property type="term" value="F:GTP binding"/>
    <property type="evidence" value="ECO:0007669"/>
    <property type="project" value="UniProtKB-UniRule"/>
</dbReference>
<protein>
    <recommendedName>
        <fullName evidence="12">GTP-binding protein</fullName>
    </recommendedName>
</protein>
<keyword evidence="3 5" id="KW-0342">GTP-binding</keyword>
<gene>
    <name evidence="10" type="ORF">JXQ802_LOCUS27192</name>
    <name evidence="9" type="ORF">PYM288_LOCUS16396</name>
    <name evidence="8" type="ORF">SEV965_LOCUS9905</name>
    <name evidence="7" type="ORF">ZHD862_LOCUS11276</name>
</gene>
<dbReference type="Proteomes" id="UP000663889">
    <property type="component" value="Unassembled WGS sequence"/>
</dbReference>
<evidence type="ECO:0000313" key="11">
    <source>
        <dbReference type="Proteomes" id="UP000663870"/>
    </source>
</evidence>
<dbReference type="AlphaFoldDB" id="A0A815AD30"/>
<feature type="region of interest" description="Disordered" evidence="6">
    <location>
        <begin position="45"/>
        <end position="68"/>
    </location>
</feature>
<dbReference type="EMBL" id="CAJNOU010000395">
    <property type="protein sequence ID" value="CAF0983902.1"/>
    <property type="molecule type" value="Genomic_DNA"/>
</dbReference>
<dbReference type="PANTHER" id="PTHR11259:SF2">
    <property type="entry name" value="GH16429P"/>
    <property type="match status" value="1"/>
</dbReference>
<dbReference type="EMBL" id="CAJNOT010000422">
    <property type="protein sequence ID" value="CAF0976466.1"/>
    <property type="molecule type" value="Genomic_DNA"/>
</dbReference>
<dbReference type="EMBL" id="CAJNOH010000425">
    <property type="protein sequence ID" value="CAF1036027.1"/>
    <property type="molecule type" value="Genomic_DNA"/>
</dbReference>
<name>A0A815AD30_9BILA</name>
<comment type="catalytic activity">
    <reaction evidence="4">
        <text>GTP + H2O = GDP + phosphate + H(+)</text>
        <dbReference type="Rhea" id="RHEA:19669"/>
        <dbReference type="ChEBI" id="CHEBI:15377"/>
        <dbReference type="ChEBI" id="CHEBI:15378"/>
        <dbReference type="ChEBI" id="CHEBI:37565"/>
        <dbReference type="ChEBI" id="CHEBI:43474"/>
        <dbReference type="ChEBI" id="CHEBI:58189"/>
    </reaction>
    <physiologicalReaction direction="left-to-right" evidence="4">
        <dbReference type="Rhea" id="RHEA:19670"/>
    </physiologicalReaction>
</comment>
<dbReference type="GO" id="GO:0009267">
    <property type="term" value="P:cellular response to starvation"/>
    <property type="evidence" value="ECO:0007669"/>
    <property type="project" value="TreeGrafter"/>
</dbReference>
<dbReference type="Gene3D" id="3.40.50.300">
    <property type="entry name" value="P-loop containing nucleotide triphosphate hydrolases"/>
    <property type="match status" value="1"/>
</dbReference>
<evidence type="ECO:0008006" key="12">
    <source>
        <dbReference type="Google" id="ProtNLM"/>
    </source>
</evidence>
<accession>A0A815AD30</accession>
<dbReference type="GO" id="GO:1990131">
    <property type="term" value="C:Gtr1-Gtr2 GTPase complex"/>
    <property type="evidence" value="ECO:0007669"/>
    <property type="project" value="TreeGrafter"/>
</dbReference>
<evidence type="ECO:0000313" key="10">
    <source>
        <dbReference type="EMBL" id="CAF1255197.1"/>
    </source>
</evidence>
<dbReference type="GO" id="GO:0005764">
    <property type="term" value="C:lysosome"/>
    <property type="evidence" value="ECO:0007669"/>
    <property type="project" value="TreeGrafter"/>
</dbReference>
<dbReference type="SUPFAM" id="SSF52540">
    <property type="entry name" value="P-loop containing nucleoside triphosphate hydrolases"/>
    <property type="match status" value="1"/>
</dbReference>
<evidence type="ECO:0000256" key="2">
    <source>
        <dbReference type="ARBA" id="ARBA00022741"/>
    </source>
</evidence>
<dbReference type="GO" id="GO:0005634">
    <property type="term" value="C:nucleus"/>
    <property type="evidence" value="ECO:0007669"/>
    <property type="project" value="TreeGrafter"/>
</dbReference>
<evidence type="ECO:0000313" key="8">
    <source>
        <dbReference type="EMBL" id="CAF0983902.1"/>
    </source>
</evidence>
<dbReference type="EMBL" id="CAJNOL010000978">
    <property type="protein sequence ID" value="CAF1255197.1"/>
    <property type="molecule type" value="Genomic_DNA"/>
</dbReference>
<feature type="compositionally biased region" description="Polar residues" evidence="6">
    <location>
        <begin position="53"/>
        <end position="67"/>
    </location>
</feature>
<dbReference type="Proteomes" id="UP000663864">
    <property type="component" value="Unassembled WGS sequence"/>
</dbReference>
<dbReference type="GO" id="GO:0010507">
    <property type="term" value="P:negative regulation of autophagy"/>
    <property type="evidence" value="ECO:0007669"/>
    <property type="project" value="TreeGrafter"/>
</dbReference>
<comment type="similarity">
    <text evidence="1 5">Belongs to the GTR/RAG GTP-binding protein family.</text>
</comment>
<keyword evidence="2 5" id="KW-0547">Nucleotide-binding</keyword>
<evidence type="ECO:0000313" key="9">
    <source>
        <dbReference type="EMBL" id="CAF1036027.1"/>
    </source>
</evidence>
<dbReference type="Proteomes" id="UP000663854">
    <property type="component" value="Unassembled WGS sequence"/>
</dbReference>
<sequence length="411" mass="46923">MNTICKRLKICNFHFSDMNYDLKGVYDTASNNDTSKDVEYHQYTRDSTRSDGESSIYSNDFQNSSIPNGLDRLDDIEDEQIEKQEQQIDDDYEEIAPDRPRLLMWGLTKSGKTSIIKLIFEKMTAGETLQLPETKTIQIHELTCGIHVRFQIRDVPGPKTASLLDFDTYSSECTTIVFILDATEDCSDSINLLISSVQWMHSHGCNVRFEVLIHKIDGVHEPDRLERHSNIQQQVTVMLHECSIEEPLINFYLTSIYDHSIHEAFSKIVQSQIRQLRALENMLDLVTASTQLDKIFVCDIYNKIFLASDTKPVESQISELCCDVVDVYTDISSIYGTSKSPVLDSMSCCTIELSIGLILYLKNINPTTALICILKKEPKINEALMEVNLNILKQNIQELFLASSNYLSRQQ</sequence>
<proteinExistence type="inferred from homology"/>
<comment type="caution">
    <text evidence="10">The sequence shown here is derived from an EMBL/GenBank/DDBJ whole genome shotgun (WGS) entry which is preliminary data.</text>
</comment>
<keyword evidence="11" id="KW-1185">Reference proteome</keyword>
<dbReference type="InterPro" id="IPR006762">
    <property type="entry name" value="Gtr1_RagA"/>
</dbReference>
<dbReference type="PANTHER" id="PTHR11259">
    <property type="entry name" value="RAS-RELATED GTP BINDING RAG/GTR YEAST"/>
    <property type="match status" value="1"/>
</dbReference>
<evidence type="ECO:0000256" key="4">
    <source>
        <dbReference type="ARBA" id="ARBA00049117"/>
    </source>
</evidence>
<evidence type="ECO:0000313" key="7">
    <source>
        <dbReference type="EMBL" id="CAF0976466.1"/>
    </source>
</evidence>
<dbReference type="Pfam" id="PF04670">
    <property type="entry name" value="Gtr1_RagA"/>
    <property type="match status" value="1"/>
</dbReference>
<dbReference type="GO" id="GO:0003924">
    <property type="term" value="F:GTPase activity"/>
    <property type="evidence" value="ECO:0007669"/>
    <property type="project" value="TreeGrafter"/>
</dbReference>